<dbReference type="SUPFAM" id="SSF88659">
    <property type="entry name" value="Sigma3 and sigma4 domains of RNA polymerase sigma factors"/>
    <property type="match status" value="1"/>
</dbReference>
<evidence type="ECO:0000259" key="5">
    <source>
        <dbReference type="Pfam" id="PF04542"/>
    </source>
</evidence>
<evidence type="ECO:0000313" key="8">
    <source>
        <dbReference type="Proteomes" id="UP000029736"/>
    </source>
</evidence>
<dbReference type="PANTHER" id="PTHR43133">
    <property type="entry name" value="RNA POLYMERASE ECF-TYPE SIGMA FACTO"/>
    <property type="match status" value="1"/>
</dbReference>
<evidence type="ECO:0000256" key="3">
    <source>
        <dbReference type="ARBA" id="ARBA00023082"/>
    </source>
</evidence>
<evidence type="ECO:0000259" key="6">
    <source>
        <dbReference type="Pfam" id="PF08281"/>
    </source>
</evidence>
<gene>
    <name evidence="7" type="ORF">IX84_21405</name>
</gene>
<sequence>MAKDASAYTDEELVEGCLKNRRLSQEMLYRKYFNSMMRMCLRYTQDKSIALEILNTGFLRVFKKLEKYSFNGSLEGWIRRLIFHSLSDYFKKHNNQVHFLDLEDRDGPAPDNALSQLYLEDILKLVSYLPDATREVFYLYAIEGYTHVEIGKQLGISTGTSKWHLSNARQKLKQLIRTHYNHAG</sequence>
<comment type="similarity">
    <text evidence="1">Belongs to the sigma-70 factor family. ECF subfamily.</text>
</comment>
<reference evidence="7 8" key="1">
    <citation type="journal article" date="2014" name="Int. J. Syst. Evol. Microbiol.">
        <title>Phaeodactylibacter xiamenensis gen. nov., sp. nov., a member of the family Saprospiraceae isolated from the marine alga Phaeodactylum tricornutum.</title>
        <authorList>
            <person name="Chen Z.Jr."/>
            <person name="Lei X."/>
            <person name="Lai Q."/>
            <person name="Li Y."/>
            <person name="Zhang B."/>
            <person name="Zhang J."/>
            <person name="Zhang H."/>
            <person name="Yang L."/>
            <person name="Zheng W."/>
            <person name="Tian Y."/>
            <person name="Yu Z."/>
            <person name="Xu H.Jr."/>
            <person name="Zheng T."/>
        </authorList>
    </citation>
    <scope>NUCLEOTIDE SEQUENCE [LARGE SCALE GENOMIC DNA]</scope>
    <source>
        <strain evidence="7 8">KD52</strain>
    </source>
</reference>
<dbReference type="InterPro" id="IPR013249">
    <property type="entry name" value="RNA_pol_sigma70_r4_t2"/>
</dbReference>
<dbReference type="GO" id="GO:0003677">
    <property type="term" value="F:DNA binding"/>
    <property type="evidence" value="ECO:0007669"/>
    <property type="project" value="InterPro"/>
</dbReference>
<dbReference type="SUPFAM" id="SSF88946">
    <property type="entry name" value="Sigma2 domain of RNA polymerase sigma factors"/>
    <property type="match status" value="1"/>
</dbReference>
<dbReference type="Pfam" id="PF08281">
    <property type="entry name" value="Sigma70_r4_2"/>
    <property type="match status" value="1"/>
</dbReference>
<evidence type="ECO:0000256" key="2">
    <source>
        <dbReference type="ARBA" id="ARBA00023015"/>
    </source>
</evidence>
<dbReference type="CDD" id="cd06171">
    <property type="entry name" value="Sigma70_r4"/>
    <property type="match status" value="1"/>
</dbReference>
<keyword evidence="8" id="KW-1185">Reference proteome</keyword>
<dbReference type="PANTHER" id="PTHR43133:SF46">
    <property type="entry name" value="RNA POLYMERASE SIGMA-70 FACTOR ECF SUBFAMILY"/>
    <property type="match status" value="1"/>
</dbReference>
<dbReference type="Gene3D" id="1.10.1740.10">
    <property type="match status" value="1"/>
</dbReference>
<feature type="domain" description="RNA polymerase sigma-70 region 2" evidence="5">
    <location>
        <begin position="28"/>
        <end position="94"/>
    </location>
</feature>
<evidence type="ECO:0000256" key="1">
    <source>
        <dbReference type="ARBA" id="ARBA00010641"/>
    </source>
</evidence>
<dbReference type="InterPro" id="IPR007627">
    <property type="entry name" value="RNA_pol_sigma70_r2"/>
</dbReference>
<organism evidence="7 8">
    <name type="scientific">Phaeodactylibacter xiamenensis</name>
    <dbReference type="NCBI Taxonomy" id="1524460"/>
    <lineage>
        <taxon>Bacteria</taxon>
        <taxon>Pseudomonadati</taxon>
        <taxon>Bacteroidota</taxon>
        <taxon>Saprospiria</taxon>
        <taxon>Saprospirales</taxon>
        <taxon>Haliscomenobacteraceae</taxon>
        <taxon>Phaeodactylibacter</taxon>
    </lineage>
</organism>
<dbReference type="STRING" id="1524460.IX84_21405"/>
<feature type="domain" description="RNA polymerase sigma factor 70 region 4 type 2" evidence="6">
    <location>
        <begin position="120"/>
        <end position="172"/>
    </location>
</feature>
<keyword evidence="3" id="KW-0731">Sigma factor</keyword>
<proteinExistence type="inferred from homology"/>
<dbReference type="Gene3D" id="1.10.10.10">
    <property type="entry name" value="Winged helix-like DNA-binding domain superfamily/Winged helix DNA-binding domain"/>
    <property type="match status" value="1"/>
</dbReference>
<name>A0A098S3J6_9BACT</name>
<dbReference type="InterPro" id="IPR013324">
    <property type="entry name" value="RNA_pol_sigma_r3/r4-like"/>
</dbReference>
<keyword evidence="2" id="KW-0805">Transcription regulation</keyword>
<keyword evidence="4" id="KW-0804">Transcription</keyword>
<comment type="caution">
    <text evidence="7">The sequence shown here is derived from an EMBL/GenBank/DDBJ whole genome shotgun (WGS) entry which is preliminary data.</text>
</comment>
<dbReference type="GO" id="GO:0016987">
    <property type="term" value="F:sigma factor activity"/>
    <property type="evidence" value="ECO:0007669"/>
    <property type="project" value="UniProtKB-KW"/>
</dbReference>
<evidence type="ECO:0000256" key="4">
    <source>
        <dbReference type="ARBA" id="ARBA00023163"/>
    </source>
</evidence>
<dbReference type="InterPro" id="IPR036388">
    <property type="entry name" value="WH-like_DNA-bd_sf"/>
</dbReference>
<dbReference type="EMBL" id="JPOS01000079">
    <property type="protein sequence ID" value="KGE86358.1"/>
    <property type="molecule type" value="Genomic_DNA"/>
</dbReference>
<accession>A0A098S3J6</accession>
<dbReference type="Pfam" id="PF04542">
    <property type="entry name" value="Sigma70_r2"/>
    <property type="match status" value="1"/>
</dbReference>
<dbReference type="InterPro" id="IPR013325">
    <property type="entry name" value="RNA_pol_sigma_r2"/>
</dbReference>
<dbReference type="OrthoDB" id="1491902at2"/>
<dbReference type="Proteomes" id="UP000029736">
    <property type="component" value="Unassembled WGS sequence"/>
</dbReference>
<protein>
    <submittedName>
        <fullName evidence="7">ECF subfamily RNA polymerase sigma-24 subunit</fullName>
    </submittedName>
</protein>
<dbReference type="InterPro" id="IPR014284">
    <property type="entry name" value="RNA_pol_sigma-70_dom"/>
</dbReference>
<dbReference type="InterPro" id="IPR039425">
    <property type="entry name" value="RNA_pol_sigma-70-like"/>
</dbReference>
<evidence type="ECO:0000313" key="7">
    <source>
        <dbReference type="EMBL" id="KGE86358.1"/>
    </source>
</evidence>
<dbReference type="AlphaFoldDB" id="A0A098S3J6"/>
<dbReference type="GO" id="GO:0006352">
    <property type="term" value="P:DNA-templated transcription initiation"/>
    <property type="evidence" value="ECO:0007669"/>
    <property type="project" value="InterPro"/>
</dbReference>
<dbReference type="RefSeq" id="WP_044225084.1">
    <property type="nucleotide sequence ID" value="NZ_JBKAGJ010000010.1"/>
</dbReference>
<dbReference type="NCBIfam" id="TIGR02937">
    <property type="entry name" value="sigma70-ECF"/>
    <property type="match status" value="1"/>
</dbReference>